<dbReference type="PANTHER" id="PTHR44591">
    <property type="entry name" value="STRESS RESPONSE REGULATOR PROTEIN 1"/>
    <property type="match status" value="1"/>
</dbReference>
<dbReference type="Pfam" id="PF00072">
    <property type="entry name" value="Response_reg"/>
    <property type="match status" value="1"/>
</dbReference>
<sequence>MSSPRSIVLLIEEEPVLREITAFRLELLGFEVVEKDNAAKASLWISSKLPNLVAIGHISDVDSIEFINRLSDDQRSNHIPVVYLSANSDLEEVQRAFNAGADEYLVTPYDPVVLEKKVVNLIAAAAEHTPE</sequence>
<evidence type="ECO:0000256" key="2">
    <source>
        <dbReference type="PROSITE-ProRule" id="PRU00169"/>
    </source>
</evidence>
<evidence type="ECO:0000313" key="5">
    <source>
        <dbReference type="Proteomes" id="UP000319852"/>
    </source>
</evidence>
<organism evidence="4 5">
    <name type="scientific">Adhaeretor mobilis</name>
    <dbReference type="NCBI Taxonomy" id="1930276"/>
    <lineage>
        <taxon>Bacteria</taxon>
        <taxon>Pseudomonadati</taxon>
        <taxon>Planctomycetota</taxon>
        <taxon>Planctomycetia</taxon>
        <taxon>Pirellulales</taxon>
        <taxon>Lacipirellulaceae</taxon>
        <taxon>Adhaeretor</taxon>
    </lineage>
</organism>
<comment type="caution">
    <text evidence="2">Lacks conserved residue(s) required for the propagation of feature annotation.</text>
</comment>
<dbReference type="AlphaFoldDB" id="A0A517MWV0"/>
<dbReference type="InterPro" id="IPR001789">
    <property type="entry name" value="Sig_transdc_resp-reg_receiver"/>
</dbReference>
<evidence type="ECO:0000256" key="1">
    <source>
        <dbReference type="ARBA" id="ARBA00022553"/>
    </source>
</evidence>
<gene>
    <name evidence="4" type="primary">phoB_1</name>
    <name evidence="4" type="ORF">HG15A2_26760</name>
</gene>
<evidence type="ECO:0000313" key="4">
    <source>
        <dbReference type="EMBL" id="QDS99353.1"/>
    </source>
</evidence>
<evidence type="ECO:0000259" key="3">
    <source>
        <dbReference type="PROSITE" id="PS50110"/>
    </source>
</evidence>
<dbReference type="PANTHER" id="PTHR44591:SF23">
    <property type="entry name" value="CHEY SUBFAMILY"/>
    <property type="match status" value="1"/>
</dbReference>
<protein>
    <submittedName>
        <fullName evidence="4">Phosphate regulon transcriptional regulatory protein PhoB</fullName>
    </submittedName>
</protein>
<keyword evidence="5" id="KW-1185">Reference proteome</keyword>
<dbReference type="GO" id="GO:0000160">
    <property type="term" value="P:phosphorelay signal transduction system"/>
    <property type="evidence" value="ECO:0007669"/>
    <property type="project" value="InterPro"/>
</dbReference>
<dbReference type="PROSITE" id="PS50110">
    <property type="entry name" value="RESPONSE_REGULATORY"/>
    <property type="match status" value="1"/>
</dbReference>
<reference evidence="4 5" key="1">
    <citation type="submission" date="2019-02" db="EMBL/GenBank/DDBJ databases">
        <title>Deep-cultivation of Planctomycetes and their phenomic and genomic characterization uncovers novel biology.</title>
        <authorList>
            <person name="Wiegand S."/>
            <person name="Jogler M."/>
            <person name="Boedeker C."/>
            <person name="Pinto D."/>
            <person name="Vollmers J."/>
            <person name="Rivas-Marin E."/>
            <person name="Kohn T."/>
            <person name="Peeters S.H."/>
            <person name="Heuer A."/>
            <person name="Rast P."/>
            <person name="Oberbeckmann S."/>
            <person name="Bunk B."/>
            <person name="Jeske O."/>
            <person name="Meyerdierks A."/>
            <person name="Storesund J.E."/>
            <person name="Kallscheuer N."/>
            <person name="Luecker S."/>
            <person name="Lage O.M."/>
            <person name="Pohl T."/>
            <person name="Merkel B.J."/>
            <person name="Hornburger P."/>
            <person name="Mueller R.-W."/>
            <person name="Bruemmer F."/>
            <person name="Labrenz M."/>
            <person name="Spormann A.M."/>
            <person name="Op den Camp H."/>
            <person name="Overmann J."/>
            <person name="Amann R."/>
            <person name="Jetten M.S.M."/>
            <person name="Mascher T."/>
            <person name="Medema M.H."/>
            <person name="Devos D.P."/>
            <person name="Kaster A.-K."/>
            <person name="Ovreas L."/>
            <person name="Rohde M."/>
            <person name="Galperin M.Y."/>
            <person name="Jogler C."/>
        </authorList>
    </citation>
    <scope>NUCLEOTIDE SEQUENCE [LARGE SCALE GENOMIC DNA]</scope>
    <source>
        <strain evidence="4 5">HG15A2</strain>
    </source>
</reference>
<dbReference type="Gene3D" id="3.40.50.2300">
    <property type="match status" value="1"/>
</dbReference>
<dbReference type="RefSeq" id="WP_145060584.1">
    <property type="nucleotide sequence ID" value="NZ_CP036263.1"/>
</dbReference>
<dbReference type="OrthoDB" id="9813953at2"/>
<proteinExistence type="predicted"/>
<feature type="domain" description="Response regulatory" evidence="3">
    <location>
        <begin position="7"/>
        <end position="122"/>
    </location>
</feature>
<dbReference type="EMBL" id="CP036263">
    <property type="protein sequence ID" value="QDS99353.1"/>
    <property type="molecule type" value="Genomic_DNA"/>
</dbReference>
<dbReference type="SUPFAM" id="SSF52172">
    <property type="entry name" value="CheY-like"/>
    <property type="match status" value="1"/>
</dbReference>
<accession>A0A517MWV0</accession>
<dbReference type="InterPro" id="IPR011006">
    <property type="entry name" value="CheY-like_superfamily"/>
</dbReference>
<keyword evidence="1" id="KW-0597">Phosphoprotein</keyword>
<dbReference type="Proteomes" id="UP000319852">
    <property type="component" value="Chromosome"/>
</dbReference>
<dbReference type="KEGG" id="amob:HG15A2_26760"/>
<dbReference type="InterPro" id="IPR050595">
    <property type="entry name" value="Bact_response_regulator"/>
</dbReference>
<dbReference type="SMART" id="SM00448">
    <property type="entry name" value="REC"/>
    <property type="match status" value="1"/>
</dbReference>
<name>A0A517MWV0_9BACT</name>